<organism evidence="2 3">
    <name type="scientific">Armillaria ostoyae</name>
    <name type="common">Armillaria root rot fungus</name>
    <dbReference type="NCBI Taxonomy" id="47428"/>
    <lineage>
        <taxon>Eukaryota</taxon>
        <taxon>Fungi</taxon>
        <taxon>Dikarya</taxon>
        <taxon>Basidiomycota</taxon>
        <taxon>Agaricomycotina</taxon>
        <taxon>Agaricomycetes</taxon>
        <taxon>Agaricomycetidae</taxon>
        <taxon>Agaricales</taxon>
        <taxon>Marasmiineae</taxon>
        <taxon>Physalacriaceae</taxon>
        <taxon>Armillaria</taxon>
    </lineage>
</organism>
<keyword evidence="3" id="KW-1185">Reference proteome</keyword>
<sequence length="321" mass="36976">MGYHHISDDLKLAAVYLRNRGLDSVPEIMNITGISRSELYRIWRQHRNTGTVAKAQPVSRGRPWSLVYEDAQHLLSLARYKPTLFLDEYCRYLELNRHLKVSLSTIHKTFTRAGLSVKHVQKMASERSPAKRANFVRCIGQYSAACLFCIDEVSKDDRTYARLWGRSRLGTRAEIHAPFVRGRRLSMIAGLVLDEGIRAARVIEGSYTKDLFLDYLRTDVLPLTTPFPGPRSVIVMDNARIHKSPEVRELIESHRCRLEYLPPYSPDYQPIEQAFSVIKSHLRRNSQSAYSSRSMYHEMYTACDAVTPEMTWGFFSHSGYL</sequence>
<dbReference type="InterPro" id="IPR009057">
    <property type="entry name" value="Homeodomain-like_sf"/>
</dbReference>
<accession>A0A284QS67</accession>
<dbReference type="Gene3D" id="3.30.420.10">
    <property type="entry name" value="Ribonuclease H-like superfamily/Ribonuclease H"/>
    <property type="match status" value="1"/>
</dbReference>
<dbReference type="InterPro" id="IPR036397">
    <property type="entry name" value="RNaseH_sf"/>
</dbReference>
<dbReference type="PANTHER" id="PTHR46564">
    <property type="entry name" value="TRANSPOSASE"/>
    <property type="match status" value="1"/>
</dbReference>
<dbReference type="Pfam" id="PF13358">
    <property type="entry name" value="DDE_3"/>
    <property type="match status" value="1"/>
</dbReference>
<evidence type="ECO:0000313" key="3">
    <source>
        <dbReference type="Proteomes" id="UP000219338"/>
    </source>
</evidence>
<dbReference type="AlphaFoldDB" id="A0A284QS67"/>
<proteinExistence type="predicted"/>
<dbReference type="EMBL" id="FUEG01000002">
    <property type="protein sequence ID" value="SJK99324.1"/>
    <property type="molecule type" value="Genomic_DNA"/>
</dbReference>
<evidence type="ECO:0000259" key="1">
    <source>
        <dbReference type="Pfam" id="PF13358"/>
    </source>
</evidence>
<dbReference type="PANTHER" id="PTHR46564:SF1">
    <property type="entry name" value="TRANSPOSASE"/>
    <property type="match status" value="1"/>
</dbReference>
<dbReference type="InterPro" id="IPR038717">
    <property type="entry name" value="Tc1-like_DDE_dom"/>
</dbReference>
<dbReference type="STRING" id="47428.A0A284QS67"/>
<dbReference type="OrthoDB" id="2994945at2759"/>
<dbReference type="SUPFAM" id="SSF46689">
    <property type="entry name" value="Homeodomain-like"/>
    <property type="match status" value="1"/>
</dbReference>
<protein>
    <recommendedName>
        <fullName evidence="1">Tc1-like transposase DDE domain-containing protein</fullName>
    </recommendedName>
</protein>
<feature type="domain" description="Tc1-like transposase DDE" evidence="1">
    <location>
        <begin position="147"/>
        <end position="287"/>
    </location>
</feature>
<reference evidence="3" key="1">
    <citation type="journal article" date="2017" name="Nat. Ecol. Evol.">
        <title>Genome expansion and lineage-specific genetic innovations in the forest pathogenic fungi Armillaria.</title>
        <authorList>
            <person name="Sipos G."/>
            <person name="Prasanna A.N."/>
            <person name="Walter M.C."/>
            <person name="O'Connor E."/>
            <person name="Balint B."/>
            <person name="Krizsan K."/>
            <person name="Kiss B."/>
            <person name="Hess J."/>
            <person name="Varga T."/>
            <person name="Slot J."/>
            <person name="Riley R."/>
            <person name="Boka B."/>
            <person name="Rigling D."/>
            <person name="Barry K."/>
            <person name="Lee J."/>
            <person name="Mihaltcheva S."/>
            <person name="LaButti K."/>
            <person name="Lipzen A."/>
            <person name="Waldron R."/>
            <person name="Moloney N.M."/>
            <person name="Sperisen C."/>
            <person name="Kredics L."/>
            <person name="Vagvoelgyi C."/>
            <person name="Patrignani A."/>
            <person name="Fitzpatrick D."/>
            <person name="Nagy I."/>
            <person name="Doyle S."/>
            <person name="Anderson J.B."/>
            <person name="Grigoriev I.V."/>
            <person name="Gueldener U."/>
            <person name="Muensterkoetter M."/>
            <person name="Nagy L.G."/>
        </authorList>
    </citation>
    <scope>NUCLEOTIDE SEQUENCE [LARGE SCALE GENOMIC DNA]</scope>
    <source>
        <strain evidence="3">C18/9</strain>
    </source>
</reference>
<dbReference type="Proteomes" id="UP000219338">
    <property type="component" value="Unassembled WGS sequence"/>
</dbReference>
<evidence type="ECO:0000313" key="2">
    <source>
        <dbReference type="EMBL" id="SJK99324.1"/>
    </source>
</evidence>
<dbReference type="NCBIfam" id="NF033545">
    <property type="entry name" value="transpos_IS630"/>
    <property type="match status" value="1"/>
</dbReference>
<dbReference type="OMA" id="WSAYEAN"/>
<name>A0A284QS67_ARMOS</name>
<dbReference type="InterPro" id="IPR047655">
    <property type="entry name" value="Transpos_IS630-like"/>
</dbReference>
<gene>
    <name evidence="2" type="ORF">ARMOST_02617</name>
</gene>
<dbReference type="GO" id="GO:0003676">
    <property type="term" value="F:nucleic acid binding"/>
    <property type="evidence" value="ECO:0007669"/>
    <property type="project" value="InterPro"/>
</dbReference>